<feature type="domain" description="RNA polymerase sigma-70 region 2" evidence="7">
    <location>
        <begin position="20"/>
        <end position="83"/>
    </location>
</feature>
<keyword evidence="4" id="KW-0731">Sigma factor</keyword>
<evidence type="ECO:0000256" key="5">
    <source>
        <dbReference type="ARBA" id="ARBA00023125"/>
    </source>
</evidence>
<dbReference type="PANTHER" id="PTHR43133">
    <property type="entry name" value="RNA POLYMERASE ECF-TYPE SIGMA FACTO"/>
    <property type="match status" value="1"/>
</dbReference>
<dbReference type="InterPro" id="IPR007627">
    <property type="entry name" value="RNA_pol_sigma70_r2"/>
</dbReference>
<feature type="domain" description="RNA polymerase sigma factor 70 region 4 type 2" evidence="8">
    <location>
        <begin position="108"/>
        <end position="159"/>
    </location>
</feature>
<comment type="similarity">
    <text evidence="1">Belongs to the sigma-70 factor family. ECF subfamily.</text>
</comment>
<keyword evidence="6" id="KW-0804">Transcription</keyword>
<dbReference type="InterPro" id="IPR013324">
    <property type="entry name" value="RNA_pol_sigma_r3/r4-like"/>
</dbReference>
<reference evidence="9 10" key="1">
    <citation type="submission" date="2023-07" db="EMBL/GenBank/DDBJ databases">
        <title>Genomic Encyclopedia of Type Strains, Phase IV (KMG-IV): sequencing the most valuable type-strain genomes for metagenomic binning, comparative biology and taxonomic classification.</title>
        <authorList>
            <person name="Goeker M."/>
        </authorList>
    </citation>
    <scope>NUCLEOTIDE SEQUENCE [LARGE SCALE GENOMIC DNA]</scope>
    <source>
        <strain evidence="9 10">DSM 12751</strain>
    </source>
</reference>
<dbReference type="InterPro" id="IPR032710">
    <property type="entry name" value="NTF2-like_dom_sf"/>
</dbReference>
<dbReference type="PANTHER" id="PTHR43133:SF8">
    <property type="entry name" value="RNA POLYMERASE SIGMA FACTOR HI_1459-RELATED"/>
    <property type="match status" value="1"/>
</dbReference>
<dbReference type="SUPFAM" id="SSF88659">
    <property type="entry name" value="Sigma3 and sigma4 domains of RNA polymerase sigma factors"/>
    <property type="match status" value="1"/>
</dbReference>
<dbReference type="Pfam" id="PF04542">
    <property type="entry name" value="Sigma70_r2"/>
    <property type="match status" value="1"/>
</dbReference>
<evidence type="ECO:0000256" key="3">
    <source>
        <dbReference type="ARBA" id="ARBA00023015"/>
    </source>
</evidence>
<dbReference type="InterPro" id="IPR013325">
    <property type="entry name" value="RNA_pol_sigma_r2"/>
</dbReference>
<evidence type="ECO:0000259" key="7">
    <source>
        <dbReference type="Pfam" id="PF04542"/>
    </source>
</evidence>
<dbReference type="Pfam" id="PF08281">
    <property type="entry name" value="Sigma70_r4_2"/>
    <property type="match status" value="1"/>
</dbReference>
<gene>
    <name evidence="9" type="ORF">J2S11_000958</name>
</gene>
<evidence type="ECO:0000256" key="6">
    <source>
        <dbReference type="ARBA" id="ARBA00023163"/>
    </source>
</evidence>
<dbReference type="Gene3D" id="1.10.1740.10">
    <property type="match status" value="1"/>
</dbReference>
<accession>A0ABT9VVQ2</accession>
<dbReference type="Proteomes" id="UP001235840">
    <property type="component" value="Unassembled WGS sequence"/>
</dbReference>
<name>A0ABT9VVQ2_9BACI</name>
<evidence type="ECO:0000256" key="1">
    <source>
        <dbReference type="ARBA" id="ARBA00010641"/>
    </source>
</evidence>
<organism evidence="9 10">
    <name type="scientific">Caldalkalibacillus horti</name>
    <dbReference type="NCBI Taxonomy" id="77523"/>
    <lineage>
        <taxon>Bacteria</taxon>
        <taxon>Bacillati</taxon>
        <taxon>Bacillota</taxon>
        <taxon>Bacilli</taxon>
        <taxon>Bacillales</taxon>
        <taxon>Bacillaceae</taxon>
        <taxon>Caldalkalibacillus</taxon>
    </lineage>
</organism>
<dbReference type="SUPFAM" id="SSF54427">
    <property type="entry name" value="NTF2-like"/>
    <property type="match status" value="1"/>
</dbReference>
<keyword evidence="5" id="KW-0238">DNA-binding</keyword>
<evidence type="ECO:0000256" key="4">
    <source>
        <dbReference type="ARBA" id="ARBA00023082"/>
    </source>
</evidence>
<dbReference type="InterPro" id="IPR036388">
    <property type="entry name" value="WH-like_DNA-bd_sf"/>
</dbReference>
<dbReference type="InterPro" id="IPR013249">
    <property type="entry name" value="RNA_pol_sigma70_r4_t2"/>
</dbReference>
<dbReference type="NCBIfam" id="TIGR02937">
    <property type="entry name" value="sigma70-ECF"/>
    <property type="match status" value="1"/>
</dbReference>
<evidence type="ECO:0000313" key="10">
    <source>
        <dbReference type="Proteomes" id="UP001235840"/>
    </source>
</evidence>
<dbReference type="InterPro" id="IPR014284">
    <property type="entry name" value="RNA_pol_sigma-70_dom"/>
</dbReference>
<protein>
    <submittedName>
        <fullName evidence="9">RNA polymerase sigma-70 factor (ECF subfamily)</fullName>
    </submittedName>
</protein>
<dbReference type="Gene3D" id="3.10.450.50">
    <property type="match status" value="1"/>
</dbReference>
<keyword evidence="3" id="KW-0805">Transcription regulation</keyword>
<evidence type="ECO:0000256" key="2">
    <source>
        <dbReference type="ARBA" id="ARBA00011344"/>
    </source>
</evidence>
<proteinExistence type="inferred from homology"/>
<evidence type="ECO:0000313" key="9">
    <source>
        <dbReference type="EMBL" id="MDQ0165058.1"/>
    </source>
</evidence>
<dbReference type="RefSeq" id="WP_343834549.1">
    <property type="nucleotide sequence ID" value="NZ_BAAADK010000010.1"/>
</dbReference>
<comment type="caution">
    <text evidence="9">The sequence shown here is derived from an EMBL/GenBank/DDBJ whole genome shotgun (WGS) entry which is preliminary data.</text>
</comment>
<comment type="subunit">
    <text evidence="2">Interacts transiently with the RNA polymerase catalytic core formed by RpoA, RpoB, RpoC and RpoZ (2 alpha, 1 beta, 1 beta' and 1 omega subunit) to form the RNA polymerase holoenzyme that can initiate transcription.</text>
</comment>
<dbReference type="EMBL" id="JAUSTY010000003">
    <property type="protein sequence ID" value="MDQ0165058.1"/>
    <property type="molecule type" value="Genomic_DNA"/>
</dbReference>
<dbReference type="SUPFAM" id="SSF88946">
    <property type="entry name" value="Sigma2 domain of RNA polymerase sigma factors"/>
    <property type="match status" value="1"/>
</dbReference>
<sequence length="313" mass="35982">MSMIQSNREVQDQFKNLTEPFRDELWRYCRYITGSPWDGEDLFQETLLKAFGMLYQRWHPTNPKSYLFRMATNLWIDWCRKQKVKLDPLQEENAPVEYPHDSLELEEAVYLLTNILPPRQTAAFLLLDIFHFSGSEVAGMLHSTQGGVYAAAKRARETLKNRIKEGKPTEEQAVDMERVGGEGRAVIDAYLKAFNSGDITAMLELFNEHTVNEAVSGFQEYSKNEMRSGSLQGGKLGAVFAEERVLWGRRVIITFAQTEQGKALHDVQYQEVENSKIVAHKSYFFCKQFLFAVSKELGVPVQLNKPPVNWEQV</sequence>
<dbReference type="InterPro" id="IPR039425">
    <property type="entry name" value="RNA_pol_sigma-70-like"/>
</dbReference>
<dbReference type="Gene3D" id="1.10.10.10">
    <property type="entry name" value="Winged helix-like DNA-binding domain superfamily/Winged helix DNA-binding domain"/>
    <property type="match status" value="1"/>
</dbReference>
<evidence type="ECO:0000259" key="8">
    <source>
        <dbReference type="Pfam" id="PF08281"/>
    </source>
</evidence>
<keyword evidence="10" id="KW-1185">Reference proteome</keyword>